<dbReference type="NCBIfam" id="TIGR00060">
    <property type="entry name" value="L18_bact"/>
    <property type="match status" value="1"/>
</dbReference>
<keyword evidence="3 7" id="KW-0694">RNA-binding</keyword>
<sequence>MRRQARLKRQARVRKKVRGTSERPRLSVFRSANHIYAQIIDDTAGATLVAASTLESGIDMNHKGNVEAAKVVGAAVARKALEKNISNVVFDRNGFLYQGRVQALADAAREAGLKL</sequence>
<evidence type="ECO:0000313" key="9">
    <source>
        <dbReference type="EMBL" id="MBD1400214.1"/>
    </source>
</evidence>
<protein>
    <recommendedName>
        <fullName evidence="6 7">Large ribosomal subunit protein uL18</fullName>
    </recommendedName>
</protein>
<keyword evidence="5 7" id="KW-0687">Ribonucleoprotein</keyword>
<dbReference type="AlphaFoldDB" id="A0A8J6UNX9"/>
<dbReference type="CDD" id="cd00432">
    <property type="entry name" value="Ribosomal_L18_L5e"/>
    <property type="match status" value="1"/>
</dbReference>
<dbReference type="GO" id="GO:0003735">
    <property type="term" value="F:structural constituent of ribosome"/>
    <property type="evidence" value="ECO:0007669"/>
    <property type="project" value="InterPro"/>
</dbReference>
<comment type="similarity">
    <text evidence="1 7">Belongs to the universal ribosomal protein uL18 family.</text>
</comment>
<dbReference type="SUPFAM" id="SSF53137">
    <property type="entry name" value="Translational machinery components"/>
    <property type="match status" value="1"/>
</dbReference>
<dbReference type="GO" id="GO:0008097">
    <property type="term" value="F:5S rRNA binding"/>
    <property type="evidence" value="ECO:0007669"/>
    <property type="project" value="TreeGrafter"/>
</dbReference>
<dbReference type="Proteomes" id="UP000632828">
    <property type="component" value="Unassembled WGS sequence"/>
</dbReference>
<evidence type="ECO:0000256" key="6">
    <source>
        <dbReference type="ARBA" id="ARBA00035197"/>
    </source>
</evidence>
<dbReference type="RefSeq" id="WP_191154631.1">
    <property type="nucleotide sequence ID" value="NZ_JACWUN010000005.1"/>
</dbReference>
<dbReference type="EMBL" id="JACWUN010000005">
    <property type="protein sequence ID" value="MBD1400214.1"/>
    <property type="molecule type" value="Genomic_DNA"/>
</dbReference>
<evidence type="ECO:0000256" key="2">
    <source>
        <dbReference type="ARBA" id="ARBA00022730"/>
    </source>
</evidence>
<reference evidence="9" key="1">
    <citation type="submission" date="2020-09" db="EMBL/GenBank/DDBJ databases">
        <title>Pelobacter alkaliphilus sp. nov., a novel anaerobic arsenate-reducing bacterium from terrestrial mud volcano.</title>
        <authorList>
            <person name="Khomyakova M.A."/>
            <person name="Merkel A.Y."/>
            <person name="Slobodkin A.I."/>
        </authorList>
    </citation>
    <scope>NUCLEOTIDE SEQUENCE</scope>
    <source>
        <strain evidence="9">M08fum</strain>
    </source>
</reference>
<evidence type="ECO:0000256" key="7">
    <source>
        <dbReference type="HAMAP-Rule" id="MF_01337"/>
    </source>
</evidence>
<evidence type="ECO:0000256" key="5">
    <source>
        <dbReference type="ARBA" id="ARBA00023274"/>
    </source>
</evidence>
<gene>
    <name evidence="7 9" type="primary">rplR</name>
    <name evidence="9" type="ORF">ICT70_05965</name>
</gene>
<dbReference type="FunFam" id="3.30.420.100:FF:000001">
    <property type="entry name" value="50S ribosomal protein L18"/>
    <property type="match status" value="1"/>
</dbReference>
<dbReference type="InterPro" id="IPR057268">
    <property type="entry name" value="Ribosomal_L18"/>
</dbReference>
<dbReference type="Pfam" id="PF00861">
    <property type="entry name" value="Ribosomal_L18p"/>
    <property type="match status" value="1"/>
</dbReference>
<comment type="subunit">
    <text evidence="7">Part of the 50S ribosomal subunit; part of the 5S rRNA/L5/L18/L25 subcomplex. Contacts the 5S and 23S rRNAs.</text>
</comment>
<comment type="function">
    <text evidence="7">This is one of the proteins that bind and probably mediate the attachment of the 5S RNA into the large ribosomal subunit, where it forms part of the central protuberance.</text>
</comment>
<dbReference type="PANTHER" id="PTHR12899">
    <property type="entry name" value="39S RIBOSOMAL PROTEIN L18, MITOCHONDRIAL"/>
    <property type="match status" value="1"/>
</dbReference>
<dbReference type="GO" id="GO:0006412">
    <property type="term" value="P:translation"/>
    <property type="evidence" value="ECO:0007669"/>
    <property type="project" value="UniProtKB-UniRule"/>
</dbReference>
<evidence type="ECO:0000256" key="3">
    <source>
        <dbReference type="ARBA" id="ARBA00022884"/>
    </source>
</evidence>
<feature type="compositionally biased region" description="Basic residues" evidence="8">
    <location>
        <begin position="1"/>
        <end position="18"/>
    </location>
</feature>
<evidence type="ECO:0000256" key="8">
    <source>
        <dbReference type="SAM" id="MobiDB-lite"/>
    </source>
</evidence>
<feature type="region of interest" description="Disordered" evidence="8">
    <location>
        <begin position="1"/>
        <end position="22"/>
    </location>
</feature>
<accession>A0A8J6UNX9</accession>
<comment type="caution">
    <text evidence="9">The sequence shown here is derived from an EMBL/GenBank/DDBJ whole genome shotgun (WGS) entry which is preliminary data.</text>
</comment>
<keyword evidence="10" id="KW-1185">Reference proteome</keyword>
<name>A0A8J6UNX9_9BACT</name>
<evidence type="ECO:0000256" key="4">
    <source>
        <dbReference type="ARBA" id="ARBA00022980"/>
    </source>
</evidence>
<keyword evidence="4 7" id="KW-0689">Ribosomal protein</keyword>
<evidence type="ECO:0000313" key="10">
    <source>
        <dbReference type="Proteomes" id="UP000632828"/>
    </source>
</evidence>
<organism evidence="9 10">
    <name type="scientific">Pelovirga terrestris</name>
    <dbReference type="NCBI Taxonomy" id="2771352"/>
    <lineage>
        <taxon>Bacteria</taxon>
        <taxon>Pseudomonadati</taxon>
        <taxon>Thermodesulfobacteriota</taxon>
        <taxon>Desulfuromonadia</taxon>
        <taxon>Geobacterales</taxon>
        <taxon>Geobacteraceae</taxon>
        <taxon>Pelovirga</taxon>
    </lineage>
</organism>
<keyword evidence="2 7" id="KW-0699">rRNA-binding</keyword>
<dbReference type="InterPro" id="IPR005484">
    <property type="entry name" value="Ribosomal_uL18_bac/plant/anim"/>
</dbReference>
<evidence type="ECO:0000256" key="1">
    <source>
        <dbReference type="ARBA" id="ARBA00007116"/>
    </source>
</evidence>
<dbReference type="Gene3D" id="3.30.420.100">
    <property type="match status" value="1"/>
</dbReference>
<dbReference type="HAMAP" id="MF_01337_B">
    <property type="entry name" value="Ribosomal_uL18_B"/>
    <property type="match status" value="1"/>
</dbReference>
<dbReference type="GO" id="GO:0022625">
    <property type="term" value="C:cytosolic large ribosomal subunit"/>
    <property type="evidence" value="ECO:0007669"/>
    <property type="project" value="TreeGrafter"/>
</dbReference>
<dbReference type="PANTHER" id="PTHR12899:SF3">
    <property type="entry name" value="LARGE RIBOSOMAL SUBUNIT PROTEIN UL18M"/>
    <property type="match status" value="1"/>
</dbReference>
<dbReference type="InterPro" id="IPR004389">
    <property type="entry name" value="Ribosomal_uL18_bac-type"/>
</dbReference>
<proteinExistence type="inferred from homology"/>